<dbReference type="EMBL" id="VLTJ01000004">
    <property type="protein sequence ID" value="TSH98567.1"/>
    <property type="molecule type" value="Genomic_DNA"/>
</dbReference>
<dbReference type="SUPFAM" id="SSF53474">
    <property type="entry name" value="alpha/beta-Hydrolases"/>
    <property type="match status" value="1"/>
</dbReference>
<dbReference type="Gene3D" id="3.40.50.1820">
    <property type="entry name" value="alpha/beta hydrolase"/>
    <property type="match status" value="1"/>
</dbReference>
<accession>A0A556B056</accession>
<gene>
    <name evidence="2" type="ORF">FOZ76_02105</name>
</gene>
<dbReference type="Proteomes" id="UP000318405">
    <property type="component" value="Unassembled WGS sequence"/>
</dbReference>
<keyword evidence="3" id="KW-1185">Reference proteome</keyword>
<dbReference type="PANTHER" id="PTHR43433:SF4">
    <property type="entry name" value="NON-HEME CHLOROPEROXIDASE-RELATED"/>
    <property type="match status" value="1"/>
</dbReference>
<dbReference type="PANTHER" id="PTHR43433">
    <property type="entry name" value="HYDROLASE, ALPHA/BETA FOLD FAMILY PROTEIN"/>
    <property type="match status" value="1"/>
</dbReference>
<proteinExistence type="predicted"/>
<organism evidence="2 3">
    <name type="scientific">Verticiella sediminum</name>
    <dbReference type="NCBI Taxonomy" id="1247510"/>
    <lineage>
        <taxon>Bacteria</taxon>
        <taxon>Pseudomonadati</taxon>
        <taxon>Pseudomonadota</taxon>
        <taxon>Betaproteobacteria</taxon>
        <taxon>Burkholderiales</taxon>
        <taxon>Alcaligenaceae</taxon>
        <taxon>Verticiella</taxon>
    </lineage>
</organism>
<comment type="caution">
    <text evidence="2">The sequence shown here is derived from an EMBL/GenBank/DDBJ whole genome shotgun (WGS) entry which is preliminary data.</text>
</comment>
<dbReference type="RefSeq" id="WP_143946473.1">
    <property type="nucleotide sequence ID" value="NZ_BAABMB010000001.1"/>
</dbReference>
<reference evidence="2 3" key="1">
    <citation type="submission" date="2019-07" db="EMBL/GenBank/DDBJ databases">
        <title>Qingshengfaniella alkalisoli gen. nov., sp. nov., isolated from saline soil.</title>
        <authorList>
            <person name="Xu L."/>
            <person name="Huang X.-X."/>
            <person name="Sun J.-Q."/>
        </authorList>
    </citation>
    <scope>NUCLEOTIDE SEQUENCE [LARGE SCALE GENOMIC DNA]</scope>
    <source>
        <strain evidence="2 3">DSM 27279</strain>
    </source>
</reference>
<name>A0A556B056_9BURK</name>
<dbReference type="InterPro" id="IPR000073">
    <property type="entry name" value="AB_hydrolase_1"/>
</dbReference>
<evidence type="ECO:0000259" key="1">
    <source>
        <dbReference type="Pfam" id="PF12697"/>
    </source>
</evidence>
<dbReference type="InterPro" id="IPR050471">
    <property type="entry name" value="AB_hydrolase"/>
</dbReference>
<dbReference type="GO" id="GO:0016787">
    <property type="term" value="F:hydrolase activity"/>
    <property type="evidence" value="ECO:0007669"/>
    <property type="project" value="UniProtKB-KW"/>
</dbReference>
<dbReference type="PRINTS" id="PR00111">
    <property type="entry name" value="ABHYDROLASE"/>
</dbReference>
<dbReference type="Pfam" id="PF12697">
    <property type="entry name" value="Abhydrolase_6"/>
    <property type="match status" value="1"/>
</dbReference>
<protein>
    <submittedName>
        <fullName evidence="2">Alpha/beta fold hydrolase</fullName>
    </submittedName>
</protein>
<evidence type="ECO:0000313" key="3">
    <source>
        <dbReference type="Proteomes" id="UP000318405"/>
    </source>
</evidence>
<keyword evidence="2" id="KW-0378">Hydrolase</keyword>
<sequence length="232" mass="24579">MPELMLIPGLNNTGDVFAGVVQALPVGVTAHCPSCPPLERVEAIADALLETAPERFFLAGFSFGGYVALAMLARVPQRVAGIALICSDSGADTPAQRERRRAARQRAADGEYEAMIEAQAGNAFHPASLARPDLLAARRRMVSDYGAERFIAHTEAVMQRPDRTGLLDGLRPTLFVAASDDAVFPPAGVQARAAAVPGAQYVCLPDAGHLLPMEQPRALADVLAAWVSARRG</sequence>
<dbReference type="AlphaFoldDB" id="A0A556B056"/>
<feature type="domain" description="AB hydrolase-1" evidence="1">
    <location>
        <begin position="6"/>
        <end position="222"/>
    </location>
</feature>
<dbReference type="InterPro" id="IPR029058">
    <property type="entry name" value="AB_hydrolase_fold"/>
</dbReference>
<evidence type="ECO:0000313" key="2">
    <source>
        <dbReference type="EMBL" id="TSH98567.1"/>
    </source>
</evidence>
<dbReference type="OrthoDB" id="2086224at2"/>